<evidence type="ECO:0000256" key="2">
    <source>
        <dbReference type="ARBA" id="ARBA00009045"/>
    </source>
</evidence>
<gene>
    <name evidence="10" type="ORF">HMPREF0769_12130</name>
</gene>
<accession>A0A0E1X4Z0</accession>
<keyword evidence="4 10" id="KW-0378">Hydrolase</keyword>
<dbReference type="SUPFAM" id="SSF144091">
    <property type="entry name" value="Rhomboid-like"/>
    <property type="match status" value="1"/>
</dbReference>
<dbReference type="PANTHER" id="PTHR43731">
    <property type="entry name" value="RHOMBOID PROTEASE"/>
    <property type="match status" value="1"/>
</dbReference>
<proteinExistence type="inferred from homology"/>
<name>A0A0E1X4Z0_STAAU</name>
<dbReference type="EMBL" id="ACJA02000004">
    <property type="protein sequence ID" value="EFH94509.1"/>
    <property type="molecule type" value="Genomic_DNA"/>
</dbReference>
<dbReference type="Gene3D" id="1.20.1540.10">
    <property type="entry name" value="Rhomboid-like"/>
    <property type="match status" value="1"/>
</dbReference>
<feature type="transmembrane region" description="Helical" evidence="8">
    <location>
        <begin position="265"/>
        <end position="286"/>
    </location>
</feature>
<feature type="transmembrane region" description="Helical" evidence="8">
    <location>
        <begin position="209"/>
        <end position="229"/>
    </location>
</feature>
<dbReference type="Proteomes" id="UP000003455">
    <property type="component" value="Chromosome"/>
</dbReference>
<comment type="subcellular location">
    <subcellularLocation>
        <location evidence="1">Membrane</location>
        <topology evidence="1">Multi-pass membrane protein</topology>
    </subcellularLocation>
</comment>
<sequence>MNIDKQFWKTIYYWIRYLNFDIVSREKDDQEIWLAHKRKKQVVIFKQHIKSTQEIRFDKAKVLEHKDEIANFISFEPQSFEFYYFTESEFSEEQLNEVSTIRIKFNVIRHTKDLIKHMPNIFLARLISEDNDKKTYMFYKRKVLTDNFLDKYMQKFSPATYTIIFVNVLIWLCMILYLNNFSDVKLLDVGGLVHFNVVHGEWYRIVTSMFLHFSFEHILMNMLSLFIFGKIVEAIIGSWRMLTVYFIAGLFGNFVSLSFNTTTISVGASGAIFGLIGSIFAMMYVSKTFNKKMLGQLLIALVILVGVSLFMSNINIVAHIGGFIGGLLITLIGYYYKVNRNIFWILLIGMLVIFIALQIRIFTIKEDNIYNKLIKDDMTSGNYDNAQNIVKQTINKNYADDQTYYLSGMIMATINSKSEGMTEWERGLRMFPKSGLLNFELAIANRSLNDDEKALKYVRKALNADPKNTDYINLEKELTKSNESKNK</sequence>
<evidence type="ECO:0000313" key="10">
    <source>
        <dbReference type="EMBL" id="EFH94509.1"/>
    </source>
</evidence>
<evidence type="ECO:0000256" key="7">
    <source>
        <dbReference type="PROSITE-ProRule" id="PRU00339"/>
    </source>
</evidence>
<dbReference type="SUPFAM" id="SSF48452">
    <property type="entry name" value="TPR-like"/>
    <property type="match status" value="1"/>
</dbReference>
<protein>
    <submittedName>
        <fullName evidence="10">Peptidase, S54 family</fullName>
        <ecNumber evidence="10">3.4.21.-</ecNumber>
    </submittedName>
</protein>
<feature type="repeat" description="TPR" evidence="7">
    <location>
        <begin position="435"/>
        <end position="468"/>
    </location>
</feature>
<dbReference type="InterPro" id="IPR035952">
    <property type="entry name" value="Rhomboid-like_sf"/>
</dbReference>
<keyword evidence="7" id="KW-0802">TPR repeat</keyword>
<dbReference type="AlphaFoldDB" id="A0A0E1X4Z0"/>
<feature type="domain" description="Peptidase S54 rhomboid" evidence="9">
    <location>
        <begin position="200"/>
        <end position="333"/>
    </location>
</feature>
<dbReference type="GO" id="GO:0004252">
    <property type="term" value="F:serine-type endopeptidase activity"/>
    <property type="evidence" value="ECO:0007669"/>
    <property type="project" value="InterPro"/>
</dbReference>
<dbReference type="Gene3D" id="1.25.40.10">
    <property type="entry name" value="Tetratricopeptide repeat domain"/>
    <property type="match status" value="1"/>
</dbReference>
<dbReference type="RefSeq" id="WP_001017873.1">
    <property type="nucleotide sequence ID" value="NZ_CM000952.1"/>
</dbReference>
<dbReference type="InterPro" id="IPR022764">
    <property type="entry name" value="Peptidase_S54_rhomboid_dom"/>
</dbReference>
<comment type="caution">
    <text evidence="10">The sequence shown here is derived from an EMBL/GenBank/DDBJ whole genome shotgun (WGS) entry which is preliminary data.</text>
</comment>
<feature type="transmembrane region" description="Helical" evidence="8">
    <location>
        <begin position="241"/>
        <end position="259"/>
    </location>
</feature>
<dbReference type="EC" id="3.4.21.-" evidence="10"/>
<dbReference type="HOGENOM" id="CLU_044988_0_0_9"/>
<keyword evidence="6 8" id="KW-0472">Membrane</keyword>
<dbReference type="InterPro" id="IPR011990">
    <property type="entry name" value="TPR-like_helical_dom_sf"/>
</dbReference>
<evidence type="ECO:0000256" key="1">
    <source>
        <dbReference type="ARBA" id="ARBA00004141"/>
    </source>
</evidence>
<evidence type="ECO:0000256" key="5">
    <source>
        <dbReference type="ARBA" id="ARBA00022989"/>
    </source>
</evidence>
<organism evidence="10">
    <name type="scientific">Staphylococcus aureus subsp. aureus MN8</name>
    <dbReference type="NCBI Taxonomy" id="548470"/>
    <lineage>
        <taxon>Bacteria</taxon>
        <taxon>Bacillati</taxon>
        <taxon>Bacillota</taxon>
        <taxon>Bacilli</taxon>
        <taxon>Bacillales</taxon>
        <taxon>Staphylococcaceae</taxon>
        <taxon>Staphylococcus</taxon>
    </lineage>
</organism>
<evidence type="ECO:0000259" key="9">
    <source>
        <dbReference type="Pfam" id="PF01694"/>
    </source>
</evidence>
<keyword evidence="5 8" id="KW-1133">Transmembrane helix</keyword>
<dbReference type="CDD" id="cd06174">
    <property type="entry name" value="MFS"/>
    <property type="match status" value="1"/>
</dbReference>
<feature type="transmembrane region" description="Helical" evidence="8">
    <location>
        <begin position="159"/>
        <end position="178"/>
    </location>
</feature>
<keyword evidence="3 8" id="KW-0812">Transmembrane</keyword>
<feature type="transmembrane region" description="Helical" evidence="8">
    <location>
        <begin position="343"/>
        <end position="362"/>
    </location>
</feature>
<evidence type="ECO:0000256" key="6">
    <source>
        <dbReference type="ARBA" id="ARBA00023136"/>
    </source>
</evidence>
<feature type="transmembrane region" description="Helical" evidence="8">
    <location>
        <begin position="316"/>
        <end position="336"/>
    </location>
</feature>
<evidence type="ECO:0000256" key="3">
    <source>
        <dbReference type="ARBA" id="ARBA00022692"/>
    </source>
</evidence>
<dbReference type="Pfam" id="PF01694">
    <property type="entry name" value="Rhomboid"/>
    <property type="match status" value="1"/>
</dbReference>
<evidence type="ECO:0000256" key="4">
    <source>
        <dbReference type="ARBA" id="ARBA00022801"/>
    </source>
</evidence>
<dbReference type="PROSITE" id="PS50005">
    <property type="entry name" value="TPR"/>
    <property type="match status" value="1"/>
</dbReference>
<reference evidence="10" key="1">
    <citation type="submission" date="2010-05" db="EMBL/GenBank/DDBJ databases">
        <authorList>
            <person name="Muzny D."/>
            <person name="Qin X."/>
            <person name="Buhay C."/>
            <person name="Dugan-Rocha S."/>
            <person name="Ding Y."/>
            <person name="Chen G."/>
            <person name="Hawes A."/>
            <person name="Holder M."/>
            <person name="Jhangiani S."/>
            <person name="Johnson A."/>
            <person name="Khan Z."/>
            <person name="Li Z."/>
            <person name="Liu W."/>
            <person name="Liu X."/>
            <person name="Perez L."/>
            <person name="Shen H."/>
            <person name="Wang Q."/>
            <person name="Watt J."/>
            <person name="Xi L."/>
            <person name="Xin Y."/>
            <person name="Zhou J."/>
            <person name="Deng J."/>
            <person name="Jiang H."/>
            <person name="Liu Y."/>
            <person name="Qu J."/>
            <person name="Song X.-Z."/>
            <person name="Zhang L."/>
            <person name="Villasana D."/>
            <person name="Johnson A."/>
            <person name="Liu J."/>
            <person name="Liyanage D."/>
            <person name="Lorensuhewa L."/>
            <person name="Robinson T."/>
            <person name="Song A."/>
            <person name="Song B.-B."/>
            <person name="Dinh H."/>
            <person name="Thornton R."/>
            <person name="Coyle M."/>
            <person name="Francisco L."/>
            <person name="Jackson L."/>
            <person name="Javaid M."/>
            <person name="Korchina V."/>
            <person name="Kovar C."/>
            <person name="Mata R."/>
            <person name="Mathew T."/>
            <person name="Ngo R."/>
            <person name="Nguyen L."/>
            <person name="Nguyen N."/>
            <person name="Okwuonu G."/>
            <person name="Ongeri F."/>
            <person name="Pham C."/>
            <person name="Simmons D."/>
            <person name="Wilczek-Boney K."/>
            <person name="Hale W."/>
            <person name="Jakkamsetti A."/>
            <person name="Pham P."/>
            <person name="Ruth R."/>
            <person name="San Lucas F."/>
            <person name="Warren J."/>
            <person name="Zhang J."/>
            <person name="Zhao Z."/>
            <person name="Zhou C."/>
            <person name="Zhu D."/>
            <person name="Lee S."/>
            <person name="Bess C."/>
            <person name="Blankenburg K."/>
            <person name="Forbes L."/>
            <person name="Fu Q."/>
            <person name="Gubbala S."/>
            <person name="Hirani K."/>
            <person name="Jayaseelan J.C."/>
            <person name="Lara F."/>
            <person name="Munidasa M."/>
            <person name="Palculict T."/>
            <person name="Patil S."/>
            <person name="Pu L.-L."/>
            <person name="Saada N."/>
            <person name="Tang L."/>
            <person name="Weissenberger G."/>
            <person name="Zhu Y."/>
            <person name="Hemphill L."/>
            <person name="Shang Y."/>
            <person name="Youmans B."/>
            <person name="Ayvaz T."/>
            <person name="Ross M."/>
            <person name="Santibanez J."/>
            <person name="Aqrawi P."/>
            <person name="Gross S."/>
            <person name="Joshi V."/>
            <person name="Fowler G."/>
            <person name="Nazareth L."/>
            <person name="Reid J."/>
            <person name="Worley K."/>
            <person name="Petrosino J."/>
            <person name="Highlander S."/>
            <person name="Gibbs R."/>
        </authorList>
    </citation>
    <scope>NUCLEOTIDE SEQUENCE [LARGE SCALE GENOMIC DNA]</scope>
    <source>
        <strain evidence="10">MN8</strain>
    </source>
</reference>
<dbReference type="InterPro" id="IPR019734">
    <property type="entry name" value="TPR_rpt"/>
</dbReference>
<comment type="similarity">
    <text evidence="2">Belongs to the peptidase S54 family.</text>
</comment>
<feature type="transmembrane region" description="Helical" evidence="8">
    <location>
        <begin position="293"/>
        <end position="310"/>
    </location>
</feature>
<dbReference type="InterPro" id="IPR050925">
    <property type="entry name" value="Rhomboid_protease_S54"/>
</dbReference>
<evidence type="ECO:0000256" key="8">
    <source>
        <dbReference type="SAM" id="Phobius"/>
    </source>
</evidence>
<dbReference type="GO" id="GO:0016020">
    <property type="term" value="C:membrane"/>
    <property type="evidence" value="ECO:0007669"/>
    <property type="project" value="UniProtKB-SubCell"/>
</dbReference>
<dbReference type="PANTHER" id="PTHR43731:SF14">
    <property type="entry name" value="PRESENILIN-ASSOCIATED RHOMBOID-LIKE PROTEIN, MITOCHONDRIAL"/>
    <property type="match status" value="1"/>
</dbReference>